<protein>
    <recommendedName>
        <fullName evidence="4">Transmembrane protein</fullName>
    </recommendedName>
</protein>
<comment type="caution">
    <text evidence="2">The sequence shown here is derived from an EMBL/GenBank/DDBJ whole genome shotgun (WGS) entry which is preliminary data.</text>
</comment>
<dbReference type="AlphaFoldDB" id="A0A7K3VD28"/>
<keyword evidence="1" id="KW-0472">Membrane</keyword>
<feature type="transmembrane region" description="Helical" evidence="1">
    <location>
        <begin position="235"/>
        <end position="258"/>
    </location>
</feature>
<dbReference type="RefSeq" id="WP_164046576.1">
    <property type="nucleotide sequence ID" value="NZ_WUFV01000004.1"/>
</dbReference>
<organism evidence="2 3">
    <name type="scientific">Rhizobium leguminosarum</name>
    <dbReference type="NCBI Taxonomy" id="384"/>
    <lineage>
        <taxon>Bacteria</taxon>
        <taxon>Pseudomonadati</taxon>
        <taxon>Pseudomonadota</taxon>
        <taxon>Alphaproteobacteria</taxon>
        <taxon>Hyphomicrobiales</taxon>
        <taxon>Rhizobiaceae</taxon>
        <taxon>Rhizobium/Agrobacterium group</taxon>
        <taxon>Rhizobium</taxon>
    </lineage>
</organism>
<proteinExistence type="predicted"/>
<feature type="transmembrane region" description="Helical" evidence="1">
    <location>
        <begin position="113"/>
        <end position="130"/>
    </location>
</feature>
<evidence type="ECO:0000256" key="1">
    <source>
        <dbReference type="SAM" id="Phobius"/>
    </source>
</evidence>
<dbReference type="EMBL" id="WUFV01000004">
    <property type="protein sequence ID" value="NEK15045.1"/>
    <property type="molecule type" value="Genomic_DNA"/>
</dbReference>
<evidence type="ECO:0008006" key="4">
    <source>
        <dbReference type="Google" id="ProtNLM"/>
    </source>
</evidence>
<reference evidence="2 3" key="1">
    <citation type="submission" date="2019-12" db="EMBL/GenBank/DDBJ databases">
        <title>Rhizobium genotypes associated with high levels of biological nitrogen fixation by grain legumes in a temperate-maritime cropping system.</title>
        <authorList>
            <person name="Maluk M."/>
            <person name="Francesc Ferrando Molina F."/>
            <person name="Lopez Del Egido L."/>
            <person name="Lafos M."/>
            <person name="Langarica-Fuentes A."/>
            <person name="Gebre Yohannes G."/>
            <person name="Young M.W."/>
            <person name="Martin P."/>
            <person name="Gantlett R."/>
            <person name="Kenicer G."/>
            <person name="Hawes C."/>
            <person name="Begg G.S."/>
            <person name="Quilliam R.S."/>
            <person name="Squire G.R."/>
            <person name="Poole P.S."/>
            <person name="Young P.W."/>
            <person name="Iannetta P.M."/>
            <person name="James E.K."/>
        </authorList>
    </citation>
    <scope>NUCLEOTIDE SEQUENCE [LARGE SCALE GENOMIC DNA]</scope>
    <source>
        <strain evidence="2 3">JHI54</strain>
    </source>
</reference>
<gene>
    <name evidence="2" type="ORF">GR257_09265</name>
</gene>
<sequence length="284" mass="31883">MTANVDPFSDGQAEVGSQSSIPLFLIGQIVAHLATWLALLAIPTEGLRTPRNNAESIISIFFYQDISDPRKVMVVAGFLVVVVFFNLFLVYLNEFITDIWNPFYAKEGDSKKFSYFMIYYAAQYIAVSFYPNGWWIVAPVSFYGFVAFLGARIHFIKDSLAKSSYILKENGVFFDVYEENEGIKELNENLTAKLYALIAIRRNFRFKGSVYGGIIIAIAGACHIARHFADSNTARLLAGAYLAASLIFVLFAVANIVIRSKYTLPAMQGRILAGDFEYFRIIAR</sequence>
<keyword evidence="1" id="KW-0812">Transmembrane</keyword>
<feature type="transmembrane region" description="Helical" evidence="1">
    <location>
        <begin position="210"/>
        <end position="229"/>
    </location>
</feature>
<keyword evidence="1" id="KW-1133">Transmembrane helix</keyword>
<dbReference type="Proteomes" id="UP000471705">
    <property type="component" value="Unassembled WGS sequence"/>
</dbReference>
<evidence type="ECO:0000313" key="3">
    <source>
        <dbReference type="Proteomes" id="UP000471705"/>
    </source>
</evidence>
<name>A0A7K3VD28_RHILE</name>
<feature type="transmembrane region" description="Helical" evidence="1">
    <location>
        <begin position="72"/>
        <end position="92"/>
    </location>
</feature>
<feature type="transmembrane region" description="Helical" evidence="1">
    <location>
        <begin position="21"/>
        <end position="42"/>
    </location>
</feature>
<feature type="transmembrane region" description="Helical" evidence="1">
    <location>
        <begin position="136"/>
        <end position="155"/>
    </location>
</feature>
<accession>A0A7K3VD28</accession>
<evidence type="ECO:0000313" key="2">
    <source>
        <dbReference type="EMBL" id="NEK15045.1"/>
    </source>
</evidence>